<protein>
    <submittedName>
        <fullName evidence="1">Uncharacterized protein</fullName>
    </submittedName>
</protein>
<name>A0A8X7SC15_BRACI</name>
<keyword evidence="2" id="KW-1185">Reference proteome</keyword>
<organism evidence="1 2">
    <name type="scientific">Brassica carinata</name>
    <name type="common">Ethiopian mustard</name>
    <name type="synonym">Abyssinian cabbage</name>
    <dbReference type="NCBI Taxonomy" id="52824"/>
    <lineage>
        <taxon>Eukaryota</taxon>
        <taxon>Viridiplantae</taxon>
        <taxon>Streptophyta</taxon>
        <taxon>Embryophyta</taxon>
        <taxon>Tracheophyta</taxon>
        <taxon>Spermatophyta</taxon>
        <taxon>Magnoliopsida</taxon>
        <taxon>eudicotyledons</taxon>
        <taxon>Gunneridae</taxon>
        <taxon>Pentapetalae</taxon>
        <taxon>rosids</taxon>
        <taxon>malvids</taxon>
        <taxon>Brassicales</taxon>
        <taxon>Brassicaceae</taxon>
        <taxon>Brassiceae</taxon>
        <taxon>Brassica</taxon>
    </lineage>
</organism>
<gene>
    <name evidence="1" type="ORF">Bca52824_032421</name>
</gene>
<reference evidence="1 2" key="1">
    <citation type="submission" date="2020-02" db="EMBL/GenBank/DDBJ databases">
        <authorList>
            <person name="Ma Q."/>
            <person name="Huang Y."/>
            <person name="Song X."/>
            <person name="Pei D."/>
        </authorList>
    </citation>
    <scope>NUCLEOTIDE SEQUENCE [LARGE SCALE GENOMIC DNA]</scope>
    <source>
        <strain evidence="1">Sxm20200214</strain>
        <tissue evidence="1">Leaf</tissue>
    </source>
</reference>
<sequence length="82" mass="9196">MGPWQGQGAMKTRPCMDVWVVLVFDWFVDGRISPFLKASVKVASMINMLKRETGKDDIAAGSIRRNILHAFSEDESPKVNDV</sequence>
<evidence type="ECO:0000313" key="1">
    <source>
        <dbReference type="EMBL" id="KAG2303770.1"/>
    </source>
</evidence>
<proteinExistence type="predicted"/>
<dbReference type="EMBL" id="JAAMPC010000007">
    <property type="protein sequence ID" value="KAG2303770.1"/>
    <property type="molecule type" value="Genomic_DNA"/>
</dbReference>
<dbReference type="Proteomes" id="UP000886595">
    <property type="component" value="Unassembled WGS sequence"/>
</dbReference>
<accession>A0A8X7SC15</accession>
<dbReference type="OrthoDB" id="3223806at2759"/>
<evidence type="ECO:0000313" key="2">
    <source>
        <dbReference type="Proteomes" id="UP000886595"/>
    </source>
</evidence>
<comment type="caution">
    <text evidence="1">The sequence shown here is derived from an EMBL/GenBank/DDBJ whole genome shotgun (WGS) entry which is preliminary data.</text>
</comment>
<dbReference type="AlphaFoldDB" id="A0A8X7SC15"/>